<reference evidence="2" key="1">
    <citation type="submission" date="2020-08" db="EMBL/GenBank/DDBJ databases">
        <title>Genome public.</title>
        <authorList>
            <person name="Liu C."/>
            <person name="Sun Q."/>
        </authorList>
    </citation>
    <scope>NUCLEOTIDE SEQUENCE</scope>
    <source>
        <strain evidence="2">BX5</strain>
    </source>
</reference>
<feature type="transmembrane region" description="Helical" evidence="1">
    <location>
        <begin position="27"/>
        <end position="46"/>
    </location>
</feature>
<evidence type="ECO:0000313" key="2">
    <source>
        <dbReference type="EMBL" id="MBC5716466.1"/>
    </source>
</evidence>
<keyword evidence="1" id="KW-0472">Membrane</keyword>
<protein>
    <submittedName>
        <fullName evidence="2">Uncharacterized protein</fullName>
    </submittedName>
</protein>
<sequence length="83" mass="9272">MLILFGLSWPFNIAKSLRSRTAKGKSIYFEMVIIVGYLCGIAGKIVGHNVTYVVAFYIIDIAMVSTDLALTFRNRALDRAAER</sequence>
<evidence type="ECO:0000313" key="3">
    <source>
        <dbReference type="Proteomes" id="UP000602260"/>
    </source>
</evidence>
<dbReference type="EMBL" id="JACOPN010000002">
    <property type="protein sequence ID" value="MBC5716466.1"/>
    <property type="molecule type" value="Genomic_DNA"/>
</dbReference>
<keyword evidence="1" id="KW-0812">Transmembrane</keyword>
<dbReference type="AlphaFoldDB" id="A0A8J6J2K8"/>
<name>A0A8J6J2K8_9FIRM</name>
<proteinExistence type="predicted"/>
<accession>A0A8J6J2K8</accession>
<keyword evidence="3" id="KW-1185">Reference proteome</keyword>
<comment type="caution">
    <text evidence="2">The sequence shown here is derived from an EMBL/GenBank/DDBJ whole genome shotgun (WGS) entry which is preliminary data.</text>
</comment>
<keyword evidence="1" id="KW-1133">Transmembrane helix</keyword>
<organism evidence="2 3">
    <name type="scientific">Flintibacter faecis</name>
    <dbReference type="NCBI Taxonomy" id="2763047"/>
    <lineage>
        <taxon>Bacteria</taxon>
        <taxon>Bacillati</taxon>
        <taxon>Bacillota</taxon>
        <taxon>Clostridia</taxon>
        <taxon>Eubacteriales</taxon>
        <taxon>Flintibacter</taxon>
    </lineage>
</organism>
<feature type="transmembrane region" description="Helical" evidence="1">
    <location>
        <begin position="52"/>
        <end position="70"/>
    </location>
</feature>
<evidence type="ECO:0000256" key="1">
    <source>
        <dbReference type="SAM" id="Phobius"/>
    </source>
</evidence>
<gene>
    <name evidence="2" type="ORF">H8S55_03865</name>
</gene>
<dbReference type="Proteomes" id="UP000602260">
    <property type="component" value="Unassembled WGS sequence"/>
</dbReference>